<keyword evidence="6" id="KW-1185">Reference proteome</keyword>
<dbReference type="InterPro" id="IPR036864">
    <property type="entry name" value="Zn2-C6_fun-type_DNA-bd_sf"/>
</dbReference>
<evidence type="ECO:0000256" key="1">
    <source>
        <dbReference type="ARBA" id="ARBA00004123"/>
    </source>
</evidence>
<dbReference type="AlphaFoldDB" id="A0A8H7TGR7"/>
<dbReference type="CDD" id="cd12148">
    <property type="entry name" value="fungal_TF_MHR"/>
    <property type="match status" value="1"/>
</dbReference>
<dbReference type="PROSITE" id="PS50048">
    <property type="entry name" value="ZN2_CY6_FUNGAL_2"/>
    <property type="match status" value="1"/>
</dbReference>
<comment type="subcellular location">
    <subcellularLocation>
        <location evidence="1">Nucleus</location>
    </subcellularLocation>
</comment>
<feature type="domain" description="Zn(2)-C6 fungal-type" evidence="4">
    <location>
        <begin position="19"/>
        <end position="50"/>
    </location>
</feature>
<evidence type="ECO:0000259" key="4">
    <source>
        <dbReference type="PROSITE" id="PS50048"/>
    </source>
</evidence>
<dbReference type="Proteomes" id="UP000664132">
    <property type="component" value="Unassembled WGS sequence"/>
</dbReference>
<organism evidence="5 6">
    <name type="scientific">Cadophora malorum</name>
    <dbReference type="NCBI Taxonomy" id="108018"/>
    <lineage>
        <taxon>Eukaryota</taxon>
        <taxon>Fungi</taxon>
        <taxon>Dikarya</taxon>
        <taxon>Ascomycota</taxon>
        <taxon>Pezizomycotina</taxon>
        <taxon>Leotiomycetes</taxon>
        <taxon>Helotiales</taxon>
        <taxon>Ploettnerulaceae</taxon>
        <taxon>Cadophora</taxon>
    </lineage>
</organism>
<dbReference type="EMBL" id="JAFJYH010000117">
    <property type="protein sequence ID" value="KAG4418922.1"/>
    <property type="molecule type" value="Genomic_DNA"/>
</dbReference>
<dbReference type="InterPro" id="IPR050613">
    <property type="entry name" value="Sec_Metabolite_Reg"/>
</dbReference>
<dbReference type="Pfam" id="PF04082">
    <property type="entry name" value="Fungal_trans"/>
    <property type="match status" value="1"/>
</dbReference>
<dbReference type="PROSITE" id="PS00463">
    <property type="entry name" value="ZN2_CY6_FUNGAL_1"/>
    <property type="match status" value="1"/>
</dbReference>
<keyword evidence="2" id="KW-0479">Metal-binding</keyword>
<dbReference type="GO" id="GO:0000981">
    <property type="term" value="F:DNA-binding transcription factor activity, RNA polymerase II-specific"/>
    <property type="evidence" value="ECO:0007669"/>
    <property type="project" value="InterPro"/>
</dbReference>
<evidence type="ECO:0000313" key="6">
    <source>
        <dbReference type="Proteomes" id="UP000664132"/>
    </source>
</evidence>
<dbReference type="Pfam" id="PF00172">
    <property type="entry name" value="Zn_clus"/>
    <property type="match status" value="1"/>
</dbReference>
<gene>
    <name evidence="5" type="ORF">IFR04_007958</name>
</gene>
<dbReference type="GO" id="GO:0008270">
    <property type="term" value="F:zinc ion binding"/>
    <property type="evidence" value="ECO:0007669"/>
    <property type="project" value="InterPro"/>
</dbReference>
<dbReference type="OrthoDB" id="1747771at2759"/>
<dbReference type="GO" id="GO:0005634">
    <property type="term" value="C:nucleus"/>
    <property type="evidence" value="ECO:0007669"/>
    <property type="project" value="UniProtKB-SubCell"/>
</dbReference>
<sequence>MASPQVLTSVRATQRAPRSCVTCARRRVKCEKKIPCRECISRGIEASCKRETVKVKGKILVNVERSPSQETQPSYQQLLEENERLKAQLSRPAISLPSNDRSSGVVRNITESFERDLFETVKLLTRKSTVSSESDIIWPTSECAASVISFGKLWTSWIHCAIHHPTFEKECDTFWQQGYHSQNNEIQNYLWLSVYFAILSSALLFMDEAEAEKSGIAAGDIRQNLLHWYDASLFYLYEADFLRNHNLRSVQTIAILGIVFNNVGDSDLHYSLWGAAIRIAQALKMGFDRENPDEDAVQQQVRRRLWWTMVLCEWLPVPYRTPCILEADFKTELPASLRDDEFLTGRQDGVAQPHLIDYHIAMSQVAIHYHRFRFAVRHSKGSLEDIFPLVISADESLASFIEQLPEHLRPEEPDQKIDQPDDIDPWMSWQRGNLCVVLLYYRIVINRVLQDQWIHDPVTFARTRSICLSSAQGIIKMTKAYAQPIARHRPWPISFHLFSAAIVLLVEVRFHPGDAHDHYMSDIRSCVDFLDEIKDQSTVASRAAEILREQIRDYELEFA</sequence>
<dbReference type="SUPFAM" id="SSF57701">
    <property type="entry name" value="Zn2/Cys6 DNA-binding domain"/>
    <property type="match status" value="1"/>
</dbReference>
<comment type="caution">
    <text evidence="5">The sequence shown here is derived from an EMBL/GenBank/DDBJ whole genome shotgun (WGS) entry which is preliminary data.</text>
</comment>
<proteinExistence type="predicted"/>
<dbReference type="GO" id="GO:0006351">
    <property type="term" value="P:DNA-templated transcription"/>
    <property type="evidence" value="ECO:0007669"/>
    <property type="project" value="InterPro"/>
</dbReference>
<dbReference type="PANTHER" id="PTHR31001">
    <property type="entry name" value="UNCHARACTERIZED TRANSCRIPTIONAL REGULATORY PROTEIN"/>
    <property type="match status" value="1"/>
</dbReference>
<dbReference type="InterPro" id="IPR007219">
    <property type="entry name" value="XnlR_reg_dom"/>
</dbReference>
<dbReference type="SMART" id="SM00066">
    <property type="entry name" value="GAL4"/>
    <property type="match status" value="1"/>
</dbReference>
<dbReference type="GO" id="GO:0003677">
    <property type="term" value="F:DNA binding"/>
    <property type="evidence" value="ECO:0007669"/>
    <property type="project" value="InterPro"/>
</dbReference>
<evidence type="ECO:0000313" key="5">
    <source>
        <dbReference type="EMBL" id="KAG4418922.1"/>
    </source>
</evidence>
<dbReference type="Gene3D" id="4.10.240.10">
    <property type="entry name" value="Zn(2)-C6 fungal-type DNA-binding domain"/>
    <property type="match status" value="1"/>
</dbReference>
<dbReference type="InterPro" id="IPR001138">
    <property type="entry name" value="Zn2Cys6_DnaBD"/>
</dbReference>
<keyword evidence="3" id="KW-0539">Nucleus</keyword>
<dbReference type="SMART" id="SM00906">
    <property type="entry name" value="Fungal_trans"/>
    <property type="match status" value="1"/>
</dbReference>
<name>A0A8H7TGR7_9HELO</name>
<evidence type="ECO:0000256" key="3">
    <source>
        <dbReference type="ARBA" id="ARBA00023242"/>
    </source>
</evidence>
<accession>A0A8H7TGR7</accession>
<evidence type="ECO:0000256" key="2">
    <source>
        <dbReference type="ARBA" id="ARBA00022723"/>
    </source>
</evidence>
<dbReference type="CDD" id="cd00067">
    <property type="entry name" value="GAL4"/>
    <property type="match status" value="1"/>
</dbReference>
<protein>
    <recommendedName>
        <fullName evidence="4">Zn(2)-C6 fungal-type domain-containing protein</fullName>
    </recommendedName>
</protein>
<dbReference type="PANTHER" id="PTHR31001:SF76">
    <property type="entry name" value="ZN(2)-C6 FUNGAL-TYPE DOMAIN-CONTAINING PROTEIN"/>
    <property type="match status" value="1"/>
</dbReference>
<reference evidence="5" key="1">
    <citation type="submission" date="2021-02" db="EMBL/GenBank/DDBJ databases">
        <title>Genome sequence Cadophora malorum strain M34.</title>
        <authorList>
            <person name="Stefanovic E."/>
            <person name="Vu D."/>
            <person name="Scully C."/>
            <person name="Dijksterhuis J."/>
            <person name="Roader J."/>
            <person name="Houbraken J."/>
        </authorList>
    </citation>
    <scope>NUCLEOTIDE SEQUENCE</scope>
    <source>
        <strain evidence="5">M34</strain>
    </source>
</reference>